<dbReference type="OrthoDB" id="5296483at2"/>
<dbReference type="PRINTS" id="PR00040">
    <property type="entry name" value="HTHMERR"/>
</dbReference>
<dbReference type="InterPro" id="IPR000551">
    <property type="entry name" value="MerR-type_HTH_dom"/>
</dbReference>
<dbReference type="GO" id="GO:0003700">
    <property type="term" value="F:DNA-binding transcription factor activity"/>
    <property type="evidence" value="ECO:0007669"/>
    <property type="project" value="InterPro"/>
</dbReference>
<keyword evidence="3" id="KW-0238">DNA-binding</keyword>
<dbReference type="Proteomes" id="UP000262882">
    <property type="component" value="Unassembled WGS sequence"/>
</dbReference>
<sequence>MKIGQLSRETGVAVRLLRYYESQGLLASERTDGGHRVYSPEAPATVARIRRLLAAGFPTRTIRELMPCFEGDALQPCVHHHLTDHLAGLEARMADLDKARTSVTSLIASGSPLTTGGS</sequence>
<dbReference type="Gene3D" id="1.10.1660.10">
    <property type="match status" value="1"/>
</dbReference>
<evidence type="ECO:0000256" key="4">
    <source>
        <dbReference type="ARBA" id="ARBA00023163"/>
    </source>
</evidence>
<keyword evidence="4" id="KW-0804">Transcription</keyword>
<dbReference type="PANTHER" id="PTHR30204">
    <property type="entry name" value="REDOX-CYCLING DRUG-SENSING TRANSCRIPTIONAL ACTIVATOR SOXR"/>
    <property type="match status" value="1"/>
</dbReference>
<evidence type="ECO:0000313" key="7">
    <source>
        <dbReference type="Proteomes" id="UP000262882"/>
    </source>
</evidence>
<dbReference type="AlphaFoldDB" id="A0A372GEP2"/>
<gene>
    <name evidence="6" type="ORF">D0T12_16695</name>
</gene>
<evidence type="ECO:0000259" key="5">
    <source>
        <dbReference type="PROSITE" id="PS50937"/>
    </source>
</evidence>
<dbReference type="RefSeq" id="WP_117400538.1">
    <property type="nucleotide sequence ID" value="NZ_QVNQ01000005.1"/>
</dbReference>
<dbReference type="SMART" id="SM00422">
    <property type="entry name" value="HTH_MERR"/>
    <property type="match status" value="1"/>
</dbReference>
<dbReference type="InterPro" id="IPR047057">
    <property type="entry name" value="MerR_fam"/>
</dbReference>
<evidence type="ECO:0000256" key="3">
    <source>
        <dbReference type="ARBA" id="ARBA00023125"/>
    </source>
</evidence>
<dbReference type="EMBL" id="QVNQ01000005">
    <property type="protein sequence ID" value="RFS83854.1"/>
    <property type="molecule type" value="Genomic_DNA"/>
</dbReference>
<accession>A0A372GEP2</accession>
<proteinExistence type="predicted"/>
<keyword evidence="1" id="KW-0678">Repressor</keyword>
<evidence type="ECO:0000313" key="6">
    <source>
        <dbReference type="EMBL" id="RFS83854.1"/>
    </source>
</evidence>
<dbReference type="GO" id="GO:0003677">
    <property type="term" value="F:DNA binding"/>
    <property type="evidence" value="ECO:0007669"/>
    <property type="project" value="UniProtKB-KW"/>
</dbReference>
<reference evidence="6 7" key="1">
    <citation type="submission" date="2018-08" db="EMBL/GenBank/DDBJ databases">
        <title>Actinomadura spongicola sp. nov., isolated from marine sponge Leucetta chagosensis.</title>
        <authorList>
            <person name="Li L."/>
            <person name="Lin H.W."/>
        </authorList>
    </citation>
    <scope>NUCLEOTIDE SEQUENCE [LARGE SCALE GENOMIC DNA]</scope>
    <source>
        <strain evidence="6 7">LHW52907</strain>
    </source>
</reference>
<feature type="domain" description="HTH merR-type" evidence="5">
    <location>
        <begin position="1"/>
        <end position="68"/>
    </location>
</feature>
<name>A0A372GEP2_9ACTN</name>
<dbReference type="PROSITE" id="PS50937">
    <property type="entry name" value="HTH_MERR_2"/>
    <property type="match status" value="1"/>
</dbReference>
<evidence type="ECO:0000256" key="1">
    <source>
        <dbReference type="ARBA" id="ARBA00022491"/>
    </source>
</evidence>
<evidence type="ECO:0000256" key="2">
    <source>
        <dbReference type="ARBA" id="ARBA00023015"/>
    </source>
</evidence>
<comment type="caution">
    <text evidence="6">The sequence shown here is derived from an EMBL/GenBank/DDBJ whole genome shotgun (WGS) entry which is preliminary data.</text>
</comment>
<dbReference type="Pfam" id="PF13411">
    <property type="entry name" value="MerR_1"/>
    <property type="match status" value="1"/>
</dbReference>
<dbReference type="PANTHER" id="PTHR30204:SF69">
    <property type="entry name" value="MERR-FAMILY TRANSCRIPTIONAL REGULATOR"/>
    <property type="match status" value="1"/>
</dbReference>
<keyword evidence="7" id="KW-1185">Reference proteome</keyword>
<dbReference type="PROSITE" id="PS00552">
    <property type="entry name" value="HTH_MERR_1"/>
    <property type="match status" value="1"/>
</dbReference>
<organism evidence="6 7">
    <name type="scientific">Actinomadura spongiicola</name>
    <dbReference type="NCBI Taxonomy" id="2303421"/>
    <lineage>
        <taxon>Bacteria</taxon>
        <taxon>Bacillati</taxon>
        <taxon>Actinomycetota</taxon>
        <taxon>Actinomycetes</taxon>
        <taxon>Streptosporangiales</taxon>
        <taxon>Thermomonosporaceae</taxon>
        <taxon>Actinomadura</taxon>
    </lineage>
</organism>
<keyword evidence="2" id="KW-0805">Transcription regulation</keyword>
<dbReference type="InterPro" id="IPR009061">
    <property type="entry name" value="DNA-bd_dom_put_sf"/>
</dbReference>
<protein>
    <submittedName>
        <fullName evidence="6">MerR family transcriptional regulator</fullName>
    </submittedName>
</protein>
<dbReference type="SUPFAM" id="SSF46955">
    <property type="entry name" value="Putative DNA-binding domain"/>
    <property type="match status" value="1"/>
</dbReference>